<dbReference type="EMBL" id="JBHMDX010000008">
    <property type="protein sequence ID" value="MFB9272169.1"/>
    <property type="molecule type" value="Genomic_DNA"/>
</dbReference>
<organism evidence="1 2">
    <name type="scientific">Lutibacter litoralis</name>
    <dbReference type="NCBI Taxonomy" id="321268"/>
    <lineage>
        <taxon>Bacteria</taxon>
        <taxon>Pseudomonadati</taxon>
        <taxon>Bacteroidota</taxon>
        <taxon>Flavobacteriia</taxon>
        <taxon>Flavobacteriales</taxon>
        <taxon>Flavobacteriaceae</taxon>
        <taxon>Lutibacter</taxon>
    </lineage>
</organism>
<name>A0ABV5K0T3_9FLAO</name>
<comment type="caution">
    <text evidence="1">The sequence shown here is derived from an EMBL/GenBank/DDBJ whole genome shotgun (WGS) entry which is preliminary data.</text>
</comment>
<proteinExistence type="predicted"/>
<dbReference type="Proteomes" id="UP001589665">
    <property type="component" value="Unassembled WGS sequence"/>
</dbReference>
<dbReference type="RefSeq" id="WP_158283775.1">
    <property type="nucleotide sequence ID" value="NZ_JBHMDX010000008.1"/>
</dbReference>
<accession>A0ABV5K0T3</accession>
<evidence type="ECO:0000313" key="2">
    <source>
        <dbReference type="Proteomes" id="UP001589665"/>
    </source>
</evidence>
<keyword evidence="2" id="KW-1185">Reference proteome</keyword>
<gene>
    <name evidence="1" type="ORF">ACFFT3_09740</name>
</gene>
<reference evidence="1 2" key="1">
    <citation type="submission" date="2024-09" db="EMBL/GenBank/DDBJ databases">
        <authorList>
            <person name="Sun Q."/>
            <person name="Mori K."/>
        </authorList>
    </citation>
    <scope>NUCLEOTIDE SEQUENCE [LARGE SCALE GENOMIC DNA]</scope>
    <source>
        <strain evidence="1 2">JCM 13034</strain>
    </source>
</reference>
<sequence>MRIYLPHNLDLDELIERNPVQIKAFKKDKLAYVINLLTICNYPVEGLKTNFFIPLNSRKLKVVVNNYKAYLNYLIDSKVIKSDNYYRPGEKSKGYRLSKRYFTKIKVYLMEDFTLIQTLKREEKAKLKTVRTYKYLSNFFFNSKLEIDEDYALKFIAEEYWLCSNEIKICNERKNRCVNKYNNSMLTISKIKNQNFSLSIDNTSRRFHSNLTNLRSILRNTLTYNGEKLISIDIKNSQPYLSLLLFNYDFWSKKKKKNKKKQNY</sequence>
<evidence type="ECO:0000313" key="1">
    <source>
        <dbReference type="EMBL" id="MFB9272169.1"/>
    </source>
</evidence>
<protein>
    <submittedName>
        <fullName evidence="1">Uncharacterized protein</fullName>
    </submittedName>
</protein>